<dbReference type="EMBL" id="BMFY01000015">
    <property type="protein sequence ID" value="GGA24833.1"/>
    <property type="molecule type" value="Genomic_DNA"/>
</dbReference>
<dbReference type="Gene3D" id="3.30.1330.30">
    <property type="match status" value="1"/>
</dbReference>
<sequence length="285" mass="29615">MAAQTPHERLPGPVVANPRNQRIREYAGLSRRSARSKARRFLAEGPQTVREALRGDDAAGLVTDLLVTPEAADRHQDILDAAAEHGLVPRAVTPEVLAALTDTVTSQGLVAVCRFLDVPLQQAVDAGRDGFVVMLAQVRDPGNAGTVIRAADAAGAAAVILSSGSVDLYNAKTVRASAGSHFHLPLSIGAGLAETTEALRGAGYRIWAADVHPPAADLHALDPDALTPGHAWLFGNEAWGLPAEDRALADGAIAVPIYGAAESLNLGTAAAVCLYESARALRSGK</sequence>
<organism evidence="5 6">
    <name type="scientific">Sediminivirga luteola</name>
    <dbReference type="NCBI Taxonomy" id="1774748"/>
    <lineage>
        <taxon>Bacteria</taxon>
        <taxon>Bacillati</taxon>
        <taxon>Actinomycetota</taxon>
        <taxon>Actinomycetes</taxon>
        <taxon>Micrococcales</taxon>
        <taxon>Brevibacteriaceae</taxon>
        <taxon>Sediminivirga</taxon>
    </lineage>
</organism>
<dbReference type="GO" id="GO:0008173">
    <property type="term" value="F:RNA methyltransferase activity"/>
    <property type="evidence" value="ECO:0007669"/>
    <property type="project" value="InterPro"/>
</dbReference>
<name>A0A8J2XLQ9_9MICO</name>
<evidence type="ECO:0000259" key="4">
    <source>
        <dbReference type="SMART" id="SM00967"/>
    </source>
</evidence>
<dbReference type="RefSeq" id="WP_229745211.1">
    <property type="nucleotide sequence ID" value="NZ_BMFY01000015.1"/>
</dbReference>
<gene>
    <name evidence="5" type="ORF">GCM10011333_29830</name>
</gene>
<dbReference type="InterPro" id="IPR001537">
    <property type="entry name" value="SpoU_MeTrfase"/>
</dbReference>
<dbReference type="GO" id="GO:0003723">
    <property type="term" value="F:RNA binding"/>
    <property type="evidence" value="ECO:0007669"/>
    <property type="project" value="InterPro"/>
</dbReference>
<dbReference type="InterPro" id="IPR029064">
    <property type="entry name" value="Ribosomal_eL30-like_sf"/>
</dbReference>
<dbReference type="CDD" id="cd18095">
    <property type="entry name" value="SpoU-like_rRNA-MTase"/>
    <property type="match status" value="1"/>
</dbReference>
<dbReference type="GO" id="GO:0032259">
    <property type="term" value="P:methylation"/>
    <property type="evidence" value="ECO:0007669"/>
    <property type="project" value="UniProtKB-KW"/>
</dbReference>
<accession>A0A8J2XLQ9</accession>
<dbReference type="SMART" id="SM00967">
    <property type="entry name" value="SpoU_sub_bind"/>
    <property type="match status" value="1"/>
</dbReference>
<evidence type="ECO:0000313" key="6">
    <source>
        <dbReference type="Proteomes" id="UP000616114"/>
    </source>
</evidence>
<dbReference type="Gene3D" id="3.40.1280.10">
    <property type="match status" value="1"/>
</dbReference>
<evidence type="ECO:0000313" key="5">
    <source>
        <dbReference type="EMBL" id="GGA24833.1"/>
    </source>
</evidence>
<dbReference type="InterPro" id="IPR029028">
    <property type="entry name" value="Alpha/beta_knot_MTases"/>
</dbReference>
<dbReference type="InterPro" id="IPR013123">
    <property type="entry name" value="SpoU_subst-bd"/>
</dbReference>
<evidence type="ECO:0000256" key="3">
    <source>
        <dbReference type="ARBA" id="ARBA00022679"/>
    </source>
</evidence>
<dbReference type="GO" id="GO:0005737">
    <property type="term" value="C:cytoplasm"/>
    <property type="evidence" value="ECO:0007669"/>
    <property type="project" value="UniProtKB-ARBA"/>
</dbReference>
<keyword evidence="6" id="KW-1185">Reference proteome</keyword>
<reference evidence="5" key="2">
    <citation type="submission" date="2020-09" db="EMBL/GenBank/DDBJ databases">
        <authorList>
            <person name="Sun Q."/>
            <person name="Zhou Y."/>
        </authorList>
    </citation>
    <scope>NUCLEOTIDE SEQUENCE</scope>
    <source>
        <strain evidence="5">CGMCC 1.12785</strain>
    </source>
</reference>
<comment type="caution">
    <text evidence="5">The sequence shown here is derived from an EMBL/GenBank/DDBJ whole genome shotgun (WGS) entry which is preliminary data.</text>
</comment>
<evidence type="ECO:0000256" key="1">
    <source>
        <dbReference type="ARBA" id="ARBA00007228"/>
    </source>
</evidence>
<proteinExistence type="inferred from homology"/>
<keyword evidence="3" id="KW-0808">Transferase</keyword>
<reference evidence="5" key="1">
    <citation type="journal article" date="2014" name="Int. J. Syst. Evol. Microbiol.">
        <title>Complete genome sequence of Corynebacterium casei LMG S-19264T (=DSM 44701T), isolated from a smear-ripened cheese.</title>
        <authorList>
            <consortium name="US DOE Joint Genome Institute (JGI-PGF)"/>
            <person name="Walter F."/>
            <person name="Albersmeier A."/>
            <person name="Kalinowski J."/>
            <person name="Ruckert C."/>
        </authorList>
    </citation>
    <scope>NUCLEOTIDE SEQUENCE</scope>
    <source>
        <strain evidence="5">CGMCC 1.12785</strain>
    </source>
</reference>
<dbReference type="PANTHER" id="PTHR43191:SF2">
    <property type="entry name" value="RRNA METHYLTRANSFERASE 3, MITOCHONDRIAL"/>
    <property type="match status" value="1"/>
</dbReference>
<evidence type="ECO:0000256" key="2">
    <source>
        <dbReference type="ARBA" id="ARBA00022603"/>
    </source>
</evidence>
<protein>
    <submittedName>
        <fullName evidence="5">RNA methyltransferase</fullName>
    </submittedName>
</protein>
<dbReference type="Pfam" id="PF00588">
    <property type="entry name" value="SpoU_methylase"/>
    <property type="match status" value="1"/>
</dbReference>
<dbReference type="InterPro" id="IPR029026">
    <property type="entry name" value="tRNA_m1G_MTases_N"/>
</dbReference>
<dbReference type="Proteomes" id="UP000616114">
    <property type="component" value="Unassembled WGS sequence"/>
</dbReference>
<dbReference type="SUPFAM" id="SSF75217">
    <property type="entry name" value="alpha/beta knot"/>
    <property type="match status" value="1"/>
</dbReference>
<comment type="similarity">
    <text evidence="1">Belongs to the class IV-like SAM-binding methyltransferase superfamily. RNA methyltransferase TrmH family.</text>
</comment>
<dbReference type="AlphaFoldDB" id="A0A8J2XLQ9"/>
<feature type="domain" description="RNA 2-O ribose methyltransferase substrate binding" evidence="4">
    <location>
        <begin position="42"/>
        <end position="119"/>
    </location>
</feature>
<dbReference type="InterPro" id="IPR053888">
    <property type="entry name" value="MRM3-like_sub_bind"/>
</dbReference>
<dbReference type="SUPFAM" id="SSF55315">
    <property type="entry name" value="L30e-like"/>
    <property type="match status" value="1"/>
</dbReference>
<dbReference type="Pfam" id="PF22435">
    <property type="entry name" value="MRM3-like_sub_bind"/>
    <property type="match status" value="1"/>
</dbReference>
<dbReference type="InterPro" id="IPR051259">
    <property type="entry name" value="rRNA_Methyltransferase"/>
</dbReference>
<dbReference type="PANTHER" id="PTHR43191">
    <property type="entry name" value="RRNA METHYLTRANSFERASE 3"/>
    <property type="match status" value="1"/>
</dbReference>
<dbReference type="GO" id="GO:0006396">
    <property type="term" value="P:RNA processing"/>
    <property type="evidence" value="ECO:0007669"/>
    <property type="project" value="InterPro"/>
</dbReference>
<keyword evidence="2 5" id="KW-0489">Methyltransferase</keyword>